<proteinExistence type="predicted"/>
<name>A0ABD1N486_9FABA</name>
<sequence length="57" mass="6672">MKKLFNICKIKILFLVYKHQLEKKSIYNTISAQLISMRSFVKKIASDIALTPKDRKS</sequence>
<protein>
    <submittedName>
        <fullName evidence="1">Uncharacterized protein</fullName>
    </submittedName>
</protein>
<dbReference type="Proteomes" id="UP001603857">
    <property type="component" value="Unassembled WGS sequence"/>
</dbReference>
<comment type="caution">
    <text evidence="1">The sequence shown here is derived from an EMBL/GenBank/DDBJ whole genome shotgun (WGS) entry which is preliminary data.</text>
</comment>
<dbReference type="AlphaFoldDB" id="A0ABD1N486"/>
<gene>
    <name evidence="1" type="ORF">Fmac_004179</name>
</gene>
<dbReference type="EMBL" id="JBGMDY010000002">
    <property type="protein sequence ID" value="KAL2342894.1"/>
    <property type="molecule type" value="Genomic_DNA"/>
</dbReference>
<evidence type="ECO:0000313" key="2">
    <source>
        <dbReference type="Proteomes" id="UP001603857"/>
    </source>
</evidence>
<organism evidence="1 2">
    <name type="scientific">Flemingia macrophylla</name>
    <dbReference type="NCBI Taxonomy" id="520843"/>
    <lineage>
        <taxon>Eukaryota</taxon>
        <taxon>Viridiplantae</taxon>
        <taxon>Streptophyta</taxon>
        <taxon>Embryophyta</taxon>
        <taxon>Tracheophyta</taxon>
        <taxon>Spermatophyta</taxon>
        <taxon>Magnoliopsida</taxon>
        <taxon>eudicotyledons</taxon>
        <taxon>Gunneridae</taxon>
        <taxon>Pentapetalae</taxon>
        <taxon>rosids</taxon>
        <taxon>fabids</taxon>
        <taxon>Fabales</taxon>
        <taxon>Fabaceae</taxon>
        <taxon>Papilionoideae</taxon>
        <taxon>50 kb inversion clade</taxon>
        <taxon>NPAAA clade</taxon>
        <taxon>indigoferoid/millettioid clade</taxon>
        <taxon>Phaseoleae</taxon>
        <taxon>Flemingia</taxon>
    </lineage>
</organism>
<reference evidence="1 2" key="1">
    <citation type="submission" date="2024-08" db="EMBL/GenBank/DDBJ databases">
        <title>Insights into the chromosomal genome structure of Flemingia macrophylla.</title>
        <authorList>
            <person name="Ding Y."/>
            <person name="Zhao Y."/>
            <person name="Bi W."/>
            <person name="Wu M."/>
            <person name="Zhao G."/>
            <person name="Gong Y."/>
            <person name="Li W."/>
            <person name="Zhang P."/>
        </authorList>
    </citation>
    <scope>NUCLEOTIDE SEQUENCE [LARGE SCALE GENOMIC DNA]</scope>
    <source>
        <strain evidence="1">DYQJB</strain>
        <tissue evidence="1">Leaf</tissue>
    </source>
</reference>
<keyword evidence="2" id="KW-1185">Reference proteome</keyword>
<accession>A0ABD1N486</accession>
<evidence type="ECO:0000313" key="1">
    <source>
        <dbReference type="EMBL" id="KAL2342894.1"/>
    </source>
</evidence>